<name>A0A7S4SRV5_9DINO</name>
<dbReference type="EMBL" id="HBNR01077730">
    <property type="protein sequence ID" value="CAE4654214.1"/>
    <property type="molecule type" value="Transcribed_RNA"/>
</dbReference>
<protein>
    <submittedName>
        <fullName evidence="1">Uncharacterized protein</fullName>
    </submittedName>
</protein>
<accession>A0A7S4SRV5</accession>
<sequence>MAHGLRLIHNNKPASLDGREYGIYCAAEFRHGQRHWDVARGGPPSEVLRARAARKAAAATPSSVERRSDQLRSSRVRLNGFGELARSTGRAAAPPQHAVLKRWERALSAPCVNDVLCPRSSQREAVQSRILNAAAASCTAVAVGGVAATSQDLFAPPPLCPEFPVSKFHYHGESLPGRAKSPAGGITKELPGRFFPTADKPPPVEKYRYYSEPSVMLSENFHAEDHADGLAAARMTWRGRKGETLRGLQHATGDRA</sequence>
<gene>
    <name evidence="1" type="ORF">AMON00008_LOCUS55332</name>
</gene>
<organism evidence="1">
    <name type="scientific">Alexandrium monilatum</name>
    <dbReference type="NCBI Taxonomy" id="311494"/>
    <lineage>
        <taxon>Eukaryota</taxon>
        <taxon>Sar</taxon>
        <taxon>Alveolata</taxon>
        <taxon>Dinophyceae</taxon>
        <taxon>Gonyaulacales</taxon>
        <taxon>Pyrocystaceae</taxon>
        <taxon>Alexandrium</taxon>
    </lineage>
</organism>
<reference evidence="1" key="1">
    <citation type="submission" date="2021-01" db="EMBL/GenBank/DDBJ databases">
        <authorList>
            <person name="Corre E."/>
            <person name="Pelletier E."/>
            <person name="Niang G."/>
            <person name="Scheremetjew M."/>
            <person name="Finn R."/>
            <person name="Kale V."/>
            <person name="Holt S."/>
            <person name="Cochrane G."/>
            <person name="Meng A."/>
            <person name="Brown T."/>
            <person name="Cohen L."/>
        </authorList>
    </citation>
    <scope>NUCLEOTIDE SEQUENCE</scope>
    <source>
        <strain evidence="1">CCMP3105</strain>
    </source>
</reference>
<proteinExistence type="predicted"/>
<dbReference type="AlphaFoldDB" id="A0A7S4SRV5"/>
<evidence type="ECO:0000313" key="1">
    <source>
        <dbReference type="EMBL" id="CAE4654214.1"/>
    </source>
</evidence>